<accession>A0A9J6DYX1</accession>
<evidence type="ECO:0000259" key="9">
    <source>
        <dbReference type="PROSITE" id="PS50157"/>
    </source>
</evidence>
<evidence type="ECO:0000256" key="3">
    <source>
        <dbReference type="ARBA" id="ARBA00022737"/>
    </source>
</evidence>
<dbReference type="Proteomes" id="UP000821866">
    <property type="component" value="Chromosome 4"/>
</dbReference>
<comment type="subcellular location">
    <subcellularLocation>
        <location evidence="1">Nucleus</location>
    </subcellularLocation>
</comment>
<gene>
    <name evidence="10" type="ORF">HPB51_005257</name>
</gene>
<evidence type="ECO:0000256" key="2">
    <source>
        <dbReference type="ARBA" id="ARBA00022723"/>
    </source>
</evidence>
<keyword evidence="2" id="KW-0479">Metal-binding</keyword>
<feature type="compositionally biased region" description="Polar residues" evidence="8">
    <location>
        <begin position="678"/>
        <end position="689"/>
    </location>
</feature>
<feature type="compositionally biased region" description="Low complexity" evidence="8">
    <location>
        <begin position="565"/>
        <end position="581"/>
    </location>
</feature>
<protein>
    <recommendedName>
        <fullName evidence="9">C2H2-type domain-containing protein</fullName>
    </recommendedName>
</protein>
<dbReference type="PROSITE" id="PS50157">
    <property type="entry name" value="ZINC_FINGER_C2H2_2"/>
    <property type="match status" value="1"/>
</dbReference>
<dbReference type="SMART" id="SM00355">
    <property type="entry name" value="ZnF_C2H2"/>
    <property type="match status" value="3"/>
</dbReference>
<dbReference type="EMBL" id="JABSTU010000006">
    <property type="protein sequence ID" value="KAH8027419.1"/>
    <property type="molecule type" value="Genomic_DNA"/>
</dbReference>
<feature type="region of interest" description="Disordered" evidence="8">
    <location>
        <begin position="1"/>
        <end position="30"/>
    </location>
</feature>
<reference evidence="10" key="2">
    <citation type="submission" date="2021-09" db="EMBL/GenBank/DDBJ databases">
        <authorList>
            <person name="Jia N."/>
            <person name="Wang J."/>
            <person name="Shi W."/>
            <person name="Du L."/>
            <person name="Sun Y."/>
            <person name="Zhan W."/>
            <person name="Jiang J."/>
            <person name="Wang Q."/>
            <person name="Zhang B."/>
            <person name="Ji P."/>
            <person name="Sakyi L.B."/>
            <person name="Cui X."/>
            <person name="Yuan T."/>
            <person name="Jiang B."/>
            <person name="Yang W."/>
            <person name="Lam T.T.-Y."/>
            <person name="Chang Q."/>
            <person name="Ding S."/>
            <person name="Wang X."/>
            <person name="Zhu J."/>
            <person name="Ruan X."/>
            <person name="Zhao L."/>
            <person name="Wei J."/>
            <person name="Que T."/>
            <person name="Du C."/>
            <person name="Cheng J."/>
            <person name="Dai P."/>
            <person name="Han X."/>
            <person name="Huang E."/>
            <person name="Gao Y."/>
            <person name="Liu J."/>
            <person name="Shao H."/>
            <person name="Ye R."/>
            <person name="Li L."/>
            <person name="Wei W."/>
            <person name="Wang X."/>
            <person name="Wang C."/>
            <person name="Huo Q."/>
            <person name="Li W."/>
            <person name="Guo W."/>
            <person name="Chen H."/>
            <person name="Chen S."/>
            <person name="Zhou L."/>
            <person name="Zhou L."/>
            <person name="Ni X."/>
            <person name="Tian J."/>
            <person name="Zhou Y."/>
            <person name="Sheng Y."/>
            <person name="Liu T."/>
            <person name="Pan Y."/>
            <person name="Xia L."/>
            <person name="Li J."/>
            <person name="Zhao F."/>
            <person name="Cao W."/>
        </authorList>
    </citation>
    <scope>NUCLEOTIDE SEQUENCE</scope>
    <source>
        <strain evidence="10">Rmic-2018</strain>
        <tissue evidence="10">Larvae</tissue>
    </source>
</reference>
<evidence type="ECO:0000256" key="4">
    <source>
        <dbReference type="ARBA" id="ARBA00022771"/>
    </source>
</evidence>
<keyword evidence="3" id="KW-0677">Repeat</keyword>
<reference evidence="10" key="1">
    <citation type="journal article" date="2020" name="Cell">
        <title>Large-Scale Comparative Analyses of Tick Genomes Elucidate Their Genetic Diversity and Vector Capacities.</title>
        <authorList>
            <consortium name="Tick Genome and Microbiome Consortium (TIGMIC)"/>
            <person name="Jia N."/>
            <person name="Wang J."/>
            <person name="Shi W."/>
            <person name="Du L."/>
            <person name="Sun Y."/>
            <person name="Zhan W."/>
            <person name="Jiang J.F."/>
            <person name="Wang Q."/>
            <person name="Zhang B."/>
            <person name="Ji P."/>
            <person name="Bell-Sakyi L."/>
            <person name="Cui X.M."/>
            <person name="Yuan T.T."/>
            <person name="Jiang B.G."/>
            <person name="Yang W.F."/>
            <person name="Lam T.T."/>
            <person name="Chang Q.C."/>
            <person name="Ding S.J."/>
            <person name="Wang X.J."/>
            <person name="Zhu J.G."/>
            <person name="Ruan X.D."/>
            <person name="Zhao L."/>
            <person name="Wei J.T."/>
            <person name="Ye R.Z."/>
            <person name="Que T.C."/>
            <person name="Du C.H."/>
            <person name="Zhou Y.H."/>
            <person name="Cheng J.X."/>
            <person name="Dai P.F."/>
            <person name="Guo W.B."/>
            <person name="Han X.H."/>
            <person name="Huang E.J."/>
            <person name="Li L.F."/>
            <person name="Wei W."/>
            <person name="Gao Y.C."/>
            <person name="Liu J.Z."/>
            <person name="Shao H.Z."/>
            <person name="Wang X."/>
            <person name="Wang C.C."/>
            <person name="Yang T.C."/>
            <person name="Huo Q.B."/>
            <person name="Li W."/>
            <person name="Chen H.Y."/>
            <person name="Chen S.E."/>
            <person name="Zhou L.G."/>
            <person name="Ni X.B."/>
            <person name="Tian J.H."/>
            <person name="Sheng Y."/>
            <person name="Liu T."/>
            <person name="Pan Y.S."/>
            <person name="Xia L.Y."/>
            <person name="Li J."/>
            <person name="Zhao F."/>
            <person name="Cao W.C."/>
        </authorList>
    </citation>
    <scope>NUCLEOTIDE SEQUENCE</scope>
    <source>
        <strain evidence="10">Rmic-2018</strain>
    </source>
</reference>
<feature type="compositionally biased region" description="Low complexity" evidence="8">
    <location>
        <begin position="605"/>
        <end position="625"/>
    </location>
</feature>
<evidence type="ECO:0000313" key="10">
    <source>
        <dbReference type="EMBL" id="KAH8027419.1"/>
    </source>
</evidence>
<feature type="compositionally biased region" description="Low complexity" evidence="8">
    <location>
        <begin position="392"/>
        <end position="413"/>
    </location>
</feature>
<keyword evidence="11" id="KW-1185">Reference proteome</keyword>
<dbReference type="InterPro" id="IPR050888">
    <property type="entry name" value="ZnF_C2H2-type_TF"/>
</dbReference>
<feature type="domain" description="C2H2-type" evidence="9">
    <location>
        <begin position="520"/>
        <end position="547"/>
    </location>
</feature>
<comment type="caution">
    <text evidence="10">The sequence shown here is derived from an EMBL/GenBank/DDBJ whole genome shotgun (WGS) entry which is preliminary data.</text>
</comment>
<dbReference type="VEuPathDB" id="VectorBase:LOC119168649"/>
<feature type="region of interest" description="Disordered" evidence="8">
    <location>
        <begin position="157"/>
        <end position="274"/>
    </location>
</feature>
<organism evidence="10 11">
    <name type="scientific">Rhipicephalus microplus</name>
    <name type="common">Cattle tick</name>
    <name type="synonym">Boophilus microplus</name>
    <dbReference type="NCBI Taxonomy" id="6941"/>
    <lineage>
        <taxon>Eukaryota</taxon>
        <taxon>Metazoa</taxon>
        <taxon>Ecdysozoa</taxon>
        <taxon>Arthropoda</taxon>
        <taxon>Chelicerata</taxon>
        <taxon>Arachnida</taxon>
        <taxon>Acari</taxon>
        <taxon>Parasitiformes</taxon>
        <taxon>Ixodida</taxon>
        <taxon>Ixodoidea</taxon>
        <taxon>Ixodidae</taxon>
        <taxon>Rhipicephalinae</taxon>
        <taxon>Rhipicephalus</taxon>
        <taxon>Boophilus</taxon>
    </lineage>
</organism>
<evidence type="ECO:0000256" key="6">
    <source>
        <dbReference type="ARBA" id="ARBA00023242"/>
    </source>
</evidence>
<keyword evidence="5" id="KW-0862">Zinc</keyword>
<feature type="region of interest" description="Disordered" evidence="8">
    <location>
        <begin position="547"/>
        <end position="689"/>
    </location>
</feature>
<evidence type="ECO:0000313" key="11">
    <source>
        <dbReference type="Proteomes" id="UP000821866"/>
    </source>
</evidence>
<evidence type="ECO:0000256" key="1">
    <source>
        <dbReference type="ARBA" id="ARBA00004123"/>
    </source>
</evidence>
<dbReference type="PROSITE" id="PS00028">
    <property type="entry name" value="ZINC_FINGER_C2H2_1"/>
    <property type="match status" value="1"/>
</dbReference>
<dbReference type="VEuPathDB" id="VectorBase:LOC119168660"/>
<evidence type="ECO:0000256" key="8">
    <source>
        <dbReference type="SAM" id="MobiDB-lite"/>
    </source>
</evidence>
<sequence>MASEGPTLDSSEDDGDPPWQERPPQRNGGTLVVYFPVPPAIKCCEPGCGTTYNPATWTSRRQSLERHLEADHGTRITSTSYICSICGDVLGQRPMAHVNKCLASVPTIASPQRFRHQWEKCPRSFSTRKGLHNHQQWPLREEAKQARRNVAAVVAPSPLQSGTGSSPGQTDQQQQATTSTAQSATAGPPSQEVLPTPLPSGVEHSAGSPADHQAPRPSSPSDEYCSPAEGELPGQTAGRAIGSPPPPSPEAMTPRRVDRHSGSTYGTQEEVADTAGTEGAWVLAEMTAELRALSRLPLNKLRHFDSLPTIEKRSLPVTVVTASLSSPTALPNWSCQALLLPSGSAARRTRRHGSCPPEFREGSSSQAYHASAPSGSPAPPLPQRPRRGIPVSPTAGPSSPASTASSSLGPAGSEALASSRPTIPVQPRQPMLDGDVLRIYLPAPAQLQCPVGDCSMKYSGAFWTCRVQSLRRHVEFEHGVRVSDRIYECSVCDSPLTSRPSYHHCLATATLVPSTETPRRRCGVCDATFTTKRGLANHLQCHVDQAVPSRATRERAPARRVHYVSTSLSDTSSSTSGSLSPPAAPRASRRLRGLLPSVDAPPVRPSLSPAASGSSPSVSSASVPGSPAPSPAASPVPSKQPLRDAGGTFTSTPHIGVPTPAGVPMESPVPGSPRSPDPASQQRPSSSAR</sequence>
<keyword evidence="6" id="KW-0539">Nucleus</keyword>
<evidence type="ECO:0000256" key="7">
    <source>
        <dbReference type="PROSITE-ProRule" id="PRU00042"/>
    </source>
</evidence>
<dbReference type="GO" id="GO:0005634">
    <property type="term" value="C:nucleus"/>
    <property type="evidence" value="ECO:0007669"/>
    <property type="project" value="UniProtKB-SubCell"/>
</dbReference>
<proteinExistence type="predicted"/>
<dbReference type="GO" id="GO:0008270">
    <property type="term" value="F:zinc ion binding"/>
    <property type="evidence" value="ECO:0007669"/>
    <property type="project" value="UniProtKB-KW"/>
</dbReference>
<dbReference type="AlphaFoldDB" id="A0A9J6DYX1"/>
<dbReference type="PANTHER" id="PTHR24406">
    <property type="entry name" value="TRANSCRIPTIONAL REPRESSOR CTCFL-RELATED"/>
    <property type="match status" value="1"/>
</dbReference>
<dbReference type="InterPro" id="IPR013087">
    <property type="entry name" value="Znf_C2H2_type"/>
</dbReference>
<evidence type="ECO:0000256" key="5">
    <source>
        <dbReference type="ARBA" id="ARBA00022833"/>
    </source>
</evidence>
<keyword evidence="4 7" id="KW-0863">Zinc-finger</keyword>
<feature type="compositionally biased region" description="Low complexity" evidence="8">
    <location>
        <begin position="157"/>
        <end position="190"/>
    </location>
</feature>
<name>A0A9J6DYX1_RHIMP</name>
<feature type="region of interest" description="Disordered" evidence="8">
    <location>
        <begin position="346"/>
        <end position="429"/>
    </location>
</feature>